<comment type="caution">
    <text evidence="3">The sequence shown here is derived from an EMBL/GenBank/DDBJ whole genome shotgun (WGS) entry which is preliminary data.</text>
</comment>
<dbReference type="EMBL" id="JAJOMB010000009">
    <property type="protein sequence ID" value="MCD5312751.1"/>
    <property type="molecule type" value="Genomic_DNA"/>
</dbReference>
<feature type="region of interest" description="Disordered" evidence="1">
    <location>
        <begin position="163"/>
        <end position="188"/>
    </location>
</feature>
<dbReference type="RefSeq" id="WP_231443294.1">
    <property type="nucleotide sequence ID" value="NZ_JAJOMB010000009.1"/>
</dbReference>
<evidence type="ECO:0000313" key="3">
    <source>
        <dbReference type="EMBL" id="MCD5312751.1"/>
    </source>
</evidence>
<feature type="chain" id="PRO_5040920753" evidence="2">
    <location>
        <begin position="31"/>
        <end position="744"/>
    </location>
</feature>
<reference evidence="3" key="1">
    <citation type="submission" date="2021-11" db="EMBL/GenBank/DDBJ databases">
        <title>Streptomyces corallinus and Kineosporia corallina sp. nov., two new coral-derived marine actinobacteria.</title>
        <authorList>
            <person name="Buangrab K."/>
            <person name="Sutthacheep M."/>
            <person name="Yeemin T."/>
            <person name="Harunari E."/>
            <person name="Igarashi Y."/>
            <person name="Sripreechasak P."/>
            <person name="Kanchanasin P."/>
            <person name="Tanasupawat S."/>
            <person name="Phongsopitanun W."/>
        </authorList>
    </citation>
    <scope>NUCLEOTIDE SEQUENCE</scope>
    <source>
        <strain evidence="3">JCM 31032</strain>
    </source>
</reference>
<dbReference type="Gene3D" id="2.60.120.200">
    <property type="match status" value="1"/>
</dbReference>
<dbReference type="Pfam" id="PF20773">
    <property type="entry name" value="InhA-like_MAM"/>
    <property type="match status" value="1"/>
</dbReference>
<sequence>MVRKRLAAPVALALAVPLVTLVLPVGPSAAAPAEPTPAEVVSDITMGTKTPQVVDGQALKAPRSYQAEKQSRLKAQAQAGETPEVGTVRQWVANDDQEGYYYRKDYTLRGVGEHIEVWVANDIAFPEGDCRNAVEGSTTVTDEQVAGLVEEFETNMYPTETAAFSTPPDRDGSNALLGPDANGNGGDYTGGGARTVTLIDNVRDGNYYNFPAQPTYIAGFFSSYLNEILDRNVMTIDAFDWAHRTTANPPDAATDDLCTSRPARPWLYEGVFGHEWQHLLQYYADPDESVWLNEGLSDIAIALTGYSNTTASINESGFDNHLNCFLGYGTVKTPANPNPRNCGGAQNSLNLWGEDTDNPNAVLADYGHAYAFLLFLHDRYGTDFISALHRDGEHQGLDSVRAQLKAIGVDSLEDVLHDFQSALVLDKFLDSNPKSRITGAAKADVTSKSLLAAVNLENPESYVKPGVSPNGADYVPVRAEGKAIRGKDIDSLAFSGAETLPALPLAWTIVDDDADRPGNPVLFSGNANNTDAALVTPVSVPKNDPTLRFQAKYGAESTYDYGYVSVSTDGGKTYSEPIPGTRTLDGPLGPGLNGTTKGFQAEEFDLSAYAGKDVLLSIRYVSDGGVNEGGLLIDDLAVGSVKISDGSSLEPFDSPTEIVPVVVHNWNVRLIGLDTRRQRAVQVSFDGRAGIQLDRKSPEVRQLRKADEVVAVVAYDEPTEQVQQYASYTLSVNGVLQPGGGAEK</sequence>
<feature type="signal peptide" evidence="2">
    <location>
        <begin position="1"/>
        <end position="30"/>
    </location>
</feature>
<dbReference type="Proteomes" id="UP001138997">
    <property type="component" value="Unassembled WGS sequence"/>
</dbReference>
<evidence type="ECO:0000256" key="2">
    <source>
        <dbReference type="SAM" id="SignalP"/>
    </source>
</evidence>
<keyword evidence="4" id="KW-1185">Reference proteome</keyword>
<gene>
    <name evidence="3" type="ORF">LR394_17740</name>
</gene>
<evidence type="ECO:0000313" key="4">
    <source>
        <dbReference type="Proteomes" id="UP001138997"/>
    </source>
</evidence>
<proteinExistence type="predicted"/>
<keyword evidence="2" id="KW-0732">Signal</keyword>
<name>A0A9X1NFB1_9ACTN</name>
<accession>A0A9X1NFB1</accession>
<dbReference type="NCBIfam" id="NF038128">
    <property type="entry name" value="choice_anch_J"/>
    <property type="match status" value="1"/>
</dbReference>
<protein>
    <submittedName>
        <fullName evidence="3">Immune inhibitor A</fullName>
    </submittedName>
</protein>
<organism evidence="3 4">
    <name type="scientific">Kineosporia babensis</name>
    <dbReference type="NCBI Taxonomy" id="499548"/>
    <lineage>
        <taxon>Bacteria</taxon>
        <taxon>Bacillati</taxon>
        <taxon>Actinomycetota</taxon>
        <taxon>Actinomycetes</taxon>
        <taxon>Kineosporiales</taxon>
        <taxon>Kineosporiaceae</taxon>
        <taxon>Kineosporia</taxon>
    </lineage>
</organism>
<dbReference type="AlphaFoldDB" id="A0A9X1NFB1"/>
<evidence type="ECO:0000256" key="1">
    <source>
        <dbReference type="SAM" id="MobiDB-lite"/>
    </source>
</evidence>